<dbReference type="GO" id="GO:0033214">
    <property type="term" value="P:siderophore-iron import into cell"/>
    <property type="evidence" value="ECO:0007669"/>
    <property type="project" value="TreeGrafter"/>
</dbReference>
<evidence type="ECO:0000256" key="6">
    <source>
        <dbReference type="ARBA" id="ARBA00022989"/>
    </source>
</evidence>
<dbReference type="Proteomes" id="UP000185478">
    <property type="component" value="Chromosome"/>
</dbReference>
<feature type="transmembrane region" description="Helical" evidence="8">
    <location>
        <begin position="281"/>
        <end position="302"/>
    </location>
</feature>
<evidence type="ECO:0000256" key="5">
    <source>
        <dbReference type="ARBA" id="ARBA00022692"/>
    </source>
</evidence>
<feature type="transmembrane region" description="Helical" evidence="8">
    <location>
        <begin position="12"/>
        <end position="30"/>
    </location>
</feature>
<keyword evidence="7 8" id="KW-0472">Membrane</keyword>
<dbReference type="Pfam" id="PF01032">
    <property type="entry name" value="FecCD"/>
    <property type="match status" value="1"/>
</dbReference>
<evidence type="ECO:0008006" key="11">
    <source>
        <dbReference type="Google" id="ProtNLM"/>
    </source>
</evidence>
<feature type="transmembrane region" description="Helical" evidence="8">
    <location>
        <begin position="254"/>
        <end position="274"/>
    </location>
</feature>
<dbReference type="RefSeq" id="WP_075727896.1">
    <property type="nucleotide sequence ID" value="NZ_CP009245.1"/>
</dbReference>
<dbReference type="GO" id="GO:0005886">
    <property type="term" value="C:plasma membrane"/>
    <property type="evidence" value="ECO:0007669"/>
    <property type="project" value="UniProtKB-SubCell"/>
</dbReference>
<dbReference type="Gene3D" id="1.10.3470.10">
    <property type="entry name" value="ABC transporter involved in vitamin B12 uptake, BtuC"/>
    <property type="match status" value="1"/>
</dbReference>
<comment type="similarity">
    <text evidence="2">Belongs to the binding-protein-dependent transport system permease family. FecCD subfamily.</text>
</comment>
<dbReference type="InterPro" id="IPR000522">
    <property type="entry name" value="ABC_transptr_permease_BtuC"/>
</dbReference>
<comment type="subcellular location">
    <subcellularLocation>
        <location evidence="1">Cell membrane</location>
        <topology evidence="1">Multi-pass membrane protein</topology>
    </subcellularLocation>
</comment>
<protein>
    <recommendedName>
        <fullName evidence="11">Iron ABC transporter permease</fullName>
    </recommendedName>
</protein>
<proteinExistence type="inferred from homology"/>
<evidence type="ECO:0000256" key="2">
    <source>
        <dbReference type="ARBA" id="ARBA00007935"/>
    </source>
</evidence>
<feature type="transmembrane region" description="Helical" evidence="8">
    <location>
        <begin position="308"/>
        <end position="327"/>
    </location>
</feature>
<name>A0A1L7CIH9_9CORY</name>
<keyword evidence="6 8" id="KW-1133">Transmembrane helix</keyword>
<dbReference type="OrthoDB" id="4455417at2"/>
<dbReference type="STRING" id="1431546.CAQU_11865"/>
<dbReference type="PANTHER" id="PTHR30472">
    <property type="entry name" value="FERRIC ENTEROBACTIN TRANSPORT SYSTEM PERMEASE PROTEIN"/>
    <property type="match status" value="1"/>
</dbReference>
<feature type="transmembrane region" description="Helical" evidence="8">
    <location>
        <begin position="196"/>
        <end position="214"/>
    </location>
</feature>
<evidence type="ECO:0000256" key="7">
    <source>
        <dbReference type="ARBA" id="ARBA00023136"/>
    </source>
</evidence>
<dbReference type="PANTHER" id="PTHR30472:SF24">
    <property type="entry name" value="FERRIC ENTEROBACTIN TRANSPORT SYSTEM PERMEASE PROTEIN FEPG"/>
    <property type="match status" value="1"/>
</dbReference>
<dbReference type="AlphaFoldDB" id="A0A1L7CIH9"/>
<evidence type="ECO:0000256" key="3">
    <source>
        <dbReference type="ARBA" id="ARBA00022448"/>
    </source>
</evidence>
<keyword evidence="5 8" id="KW-0812">Transmembrane</keyword>
<dbReference type="EMBL" id="CP009245">
    <property type="protein sequence ID" value="APT85619.1"/>
    <property type="molecule type" value="Genomic_DNA"/>
</dbReference>
<evidence type="ECO:0000256" key="8">
    <source>
        <dbReference type="SAM" id="Phobius"/>
    </source>
</evidence>
<keyword evidence="4" id="KW-1003">Cell membrane</keyword>
<dbReference type="GO" id="GO:0022857">
    <property type="term" value="F:transmembrane transporter activity"/>
    <property type="evidence" value="ECO:0007669"/>
    <property type="project" value="InterPro"/>
</dbReference>
<feature type="transmembrane region" description="Helical" evidence="8">
    <location>
        <begin position="121"/>
        <end position="138"/>
    </location>
</feature>
<keyword evidence="3" id="KW-0813">Transport</keyword>
<evidence type="ECO:0000313" key="10">
    <source>
        <dbReference type="Proteomes" id="UP000185478"/>
    </source>
</evidence>
<gene>
    <name evidence="9" type="ORF">CAQU_11865</name>
</gene>
<evidence type="ECO:0000256" key="4">
    <source>
        <dbReference type="ARBA" id="ARBA00022475"/>
    </source>
</evidence>
<dbReference type="SUPFAM" id="SSF81345">
    <property type="entry name" value="ABC transporter involved in vitamin B12 uptake, BtuC"/>
    <property type="match status" value="1"/>
</dbReference>
<accession>A0A1L7CIH9</accession>
<feature type="transmembrane region" description="Helical" evidence="8">
    <location>
        <begin position="67"/>
        <end position="88"/>
    </location>
</feature>
<feature type="transmembrane region" description="Helical" evidence="8">
    <location>
        <begin position="97"/>
        <end position="115"/>
    </location>
</feature>
<feature type="transmembrane region" description="Helical" evidence="8">
    <location>
        <begin position="226"/>
        <end position="248"/>
    </location>
</feature>
<dbReference type="InterPro" id="IPR037294">
    <property type="entry name" value="ABC_BtuC-like"/>
</dbReference>
<evidence type="ECO:0000313" key="9">
    <source>
        <dbReference type="EMBL" id="APT85619.1"/>
    </source>
</evidence>
<evidence type="ECO:0000256" key="1">
    <source>
        <dbReference type="ARBA" id="ARBA00004651"/>
    </source>
</evidence>
<sequence>MSSVLVRRQVLVGVVLVVAIVASCGAHLLLGDYTVSLVDFVAIVRGDAVPHAPAARFLILDDRLPRVLLGIVVGCSFGLGGTLFQLVLRNPLASPDFVGVSALSTTAVVAAMALWGVSGLALSGAAAVGGVGATALVMAVSSGRQATTRFVLSGVAVAAMATATTQYLLSRMSIYQASAAAQWLSGSLHAASMDKVVVVGVVLMVLGGVTVFLAPGVRMLGMGDDVAAALGVAVLWVRWLSIGVAVLVTTTATAASGPVTFVAFLSGPIVGLLLGGRSSLVLSALMGAAIVCVADAVSVLVLPTPLPVGVITGALGMPVLLAVVVSYRRKAGL</sequence>
<dbReference type="PROSITE" id="PS51257">
    <property type="entry name" value="PROKAR_LIPOPROTEIN"/>
    <property type="match status" value="1"/>
</dbReference>
<dbReference type="KEGG" id="caqu:CAQU_11865"/>
<organism evidence="9 10">
    <name type="scientific">Corynebacterium aquilae DSM 44791</name>
    <dbReference type="NCBI Taxonomy" id="1431546"/>
    <lineage>
        <taxon>Bacteria</taxon>
        <taxon>Bacillati</taxon>
        <taxon>Actinomycetota</taxon>
        <taxon>Actinomycetes</taxon>
        <taxon>Mycobacteriales</taxon>
        <taxon>Corynebacteriaceae</taxon>
        <taxon>Corynebacterium</taxon>
    </lineage>
</organism>
<keyword evidence="10" id="KW-1185">Reference proteome</keyword>
<reference evidence="9 10" key="1">
    <citation type="submission" date="2014-08" db="EMBL/GenBank/DDBJ databases">
        <title>Complete genome sequence of Corynebacterium aquilae S-613T(T) (=DSM 44791(T)), isolated from the choana of a healthy golden eagle.</title>
        <authorList>
            <person name="Ruckert C."/>
            <person name="Albersmeier A."/>
            <person name="Winkler A."/>
            <person name="Kalinowski J."/>
        </authorList>
    </citation>
    <scope>NUCLEOTIDE SEQUENCE [LARGE SCALE GENOMIC DNA]</scope>
    <source>
        <strain evidence="9 10">S-613</strain>
    </source>
</reference>
<feature type="transmembrane region" description="Helical" evidence="8">
    <location>
        <begin position="150"/>
        <end position="169"/>
    </location>
</feature>